<evidence type="ECO:0000256" key="3">
    <source>
        <dbReference type="ARBA" id="ARBA00022490"/>
    </source>
</evidence>
<keyword evidence="8" id="KW-0238">DNA-binding</keyword>
<feature type="domain" description="DNA polymerase III beta sliding clamp C-terminal" evidence="12">
    <location>
        <begin position="244"/>
        <end position="370"/>
    </location>
</feature>
<evidence type="ECO:0000256" key="7">
    <source>
        <dbReference type="ARBA" id="ARBA00022932"/>
    </source>
</evidence>
<dbReference type="InterPro" id="IPR022634">
    <property type="entry name" value="DNA_polIII_beta_N"/>
</dbReference>
<dbReference type="AlphaFoldDB" id="A0A1F7Y317"/>
<sequence>MKIEVLQENFSKSLYIASRFTSSKVQLPVLANLLLKAEKNRLLIAATNLETSISLYIGIKVEEEGEITVPARTLNELVSNIRAGQLKIDVEKEKINIKSEGFESSVLGMNSSDFPKIPLVLPEDNFKIQTEFFSQALSQILFAVSQDETRPALTGVLIICSKGKLTLVSTDGFRLSQKIISVPEVKTEFKLILPKNALGELTRLFAEAEDIGFSFNDKENQVLFGVSNAILASRVIEGDFPDFKRIIPTSSLLNIYLDKDELLRAVKLASVFARDAANVVKFSVLKDSIEVLAESSQSGSQKTKVDAKVEDVGGVLDKEFVIAFNFRFLEDFLNSLNGDDIKIGLTDPNSPVLFLDTSDKEYMHIIMPVRLQT</sequence>
<dbReference type="NCBIfam" id="TIGR00663">
    <property type="entry name" value="dnan"/>
    <property type="match status" value="1"/>
</dbReference>
<evidence type="ECO:0000256" key="6">
    <source>
        <dbReference type="ARBA" id="ARBA00022705"/>
    </source>
</evidence>
<dbReference type="Pfam" id="PF02767">
    <property type="entry name" value="DNA_pol3_beta_2"/>
    <property type="match status" value="1"/>
</dbReference>
<evidence type="ECO:0000256" key="5">
    <source>
        <dbReference type="ARBA" id="ARBA00022695"/>
    </source>
</evidence>
<dbReference type="SUPFAM" id="SSF55979">
    <property type="entry name" value="DNA clamp"/>
    <property type="match status" value="3"/>
</dbReference>
<dbReference type="GO" id="GO:0009360">
    <property type="term" value="C:DNA polymerase III complex"/>
    <property type="evidence" value="ECO:0007669"/>
    <property type="project" value="InterPro"/>
</dbReference>
<protein>
    <recommendedName>
        <fullName evidence="9">Beta sliding clamp</fullName>
    </recommendedName>
</protein>
<evidence type="ECO:0000259" key="11">
    <source>
        <dbReference type="Pfam" id="PF02767"/>
    </source>
</evidence>
<name>A0A1F7Y317_9BACT</name>
<evidence type="ECO:0000256" key="4">
    <source>
        <dbReference type="ARBA" id="ARBA00022679"/>
    </source>
</evidence>
<comment type="caution">
    <text evidence="13">The sequence shown here is derived from an EMBL/GenBank/DDBJ whole genome shotgun (WGS) entry which is preliminary data.</text>
</comment>
<comment type="similarity">
    <text evidence="2 9">Belongs to the beta sliding clamp family.</text>
</comment>
<gene>
    <name evidence="13" type="ORF">A2771_04100</name>
</gene>
<dbReference type="InterPro" id="IPR001001">
    <property type="entry name" value="DNA_polIII_beta"/>
</dbReference>
<accession>A0A1F7Y317</accession>
<proteinExistence type="inferred from homology"/>
<dbReference type="Gene3D" id="3.70.10.10">
    <property type="match status" value="1"/>
</dbReference>
<keyword evidence="5 9" id="KW-0548">Nucleotidyltransferase</keyword>
<evidence type="ECO:0000259" key="10">
    <source>
        <dbReference type="Pfam" id="PF00712"/>
    </source>
</evidence>
<dbReference type="InterPro" id="IPR022635">
    <property type="entry name" value="DNA_polIII_beta_C"/>
</dbReference>
<evidence type="ECO:0000256" key="2">
    <source>
        <dbReference type="ARBA" id="ARBA00010752"/>
    </source>
</evidence>
<organism evidence="13 14">
    <name type="scientific">Candidatus Woesebacteria bacterium RIFCSPHIGHO2_01_FULL_38_26b</name>
    <dbReference type="NCBI Taxonomy" id="1802491"/>
    <lineage>
        <taxon>Bacteria</taxon>
        <taxon>Candidatus Woeseibacteriota</taxon>
    </lineage>
</organism>
<dbReference type="CDD" id="cd00140">
    <property type="entry name" value="beta_clamp"/>
    <property type="match status" value="1"/>
</dbReference>
<keyword evidence="4 9" id="KW-0808">Transferase</keyword>
<keyword evidence="6 9" id="KW-0235">DNA replication</keyword>
<evidence type="ECO:0000256" key="1">
    <source>
        <dbReference type="ARBA" id="ARBA00004496"/>
    </source>
</evidence>
<dbReference type="EMBL" id="MGGD01000002">
    <property type="protein sequence ID" value="OGM21713.1"/>
    <property type="molecule type" value="Genomic_DNA"/>
</dbReference>
<evidence type="ECO:0000259" key="12">
    <source>
        <dbReference type="Pfam" id="PF02768"/>
    </source>
</evidence>
<dbReference type="InterPro" id="IPR046938">
    <property type="entry name" value="DNA_clamp_sf"/>
</dbReference>
<dbReference type="GO" id="GO:0003677">
    <property type="term" value="F:DNA binding"/>
    <property type="evidence" value="ECO:0007669"/>
    <property type="project" value="UniProtKB-UniRule"/>
</dbReference>
<dbReference type="SMART" id="SM00480">
    <property type="entry name" value="POL3Bc"/>
    <property type="match status" value="1"/>
</dbReference>
<comment type="subcellular location">
    <subcellularLocation>
        <location evidence="1 9">Cytoplasm</location>
    </subcellularLocation>
</comment>
<dbReference type="InterPro" id="IPR022637">
    <property type="entry name" value="DNA_polIII_beta_cen"/>
</dbReference>
<dbReference type="PIRSF" id="PIRSF000804">
    <property type="entry name" value="DNA_pol_III_b"/>
    <property type="match status" value="1"/>
</dbReference>
<comment type="subunit">
    <text evidence="9">Forms a ring-shaped head-to-tail homodimer around DNA.</text>
</comment>
<feature type="domain" description="DNA polymerase III beta sliding clamp central" evidence="11">
    <location>
        <begin position="128"/>
        <end position="242"/>
    </location>
</feature>
<dbReference type="GO" id="GO:0003887">
    <property type="term" value="F:DNA-directed DNA polymerase activity"/>
    <property type="evidence" value="ECO:0007669"/>
    <property type="project" value="UniProtKB-UniRule"/>
</dbReference>
<comment type="function">
    <text evidence="9">Confers DNA tethering and processivity to DNA polymerases and other proteins. Acts as a clamp, forming a ring around DNA (a reaction catalyzed by the clamp-loading complex) which diffuses in an ATP-independent manner freely and bidirectionally along dsDNA. Initially characterized for its ability to contact the catalytic subunit of DNA polymerase III (Pol III), a complex, multichain enzyme responsible for most of the replicative synthesis in bacteria; Pol III exhibits 3'-5' exonuclease proofreading activity. The beta chain is required for initiation of replication as well as for processivity of DNA replication.</text>
</comment>
<evidence type="ECO:0000313" key="14">
    <source>
        <dbReference type="Proteomes" id="UP000176741"/>
    </source>
</evidence>
<dbReference type="Pfam" id="PF00712">
    <property type="entry name" value="DNA_pol3_beta"/>
    <property type="match status" value="1"/>
</dbReference>
<reference evidence="13 14" key="1">
    <citation type="journal article" date="2016" name="Nat. Commun.">
        <title>Thousands of microbial genomes shed light on interconnected biogeochemical processes in an aquifer system.</title>
        <authorList>
            <person name="Anantharaman K."/>
            <person name="Brown C.T."/>
            <person name="Hug L.A."/>
            <person name="Sharon I."/>
            <person name="Castelle C.J."/>
            <person name="Probst A.J."/>
            <person name="Thomas B.C."/>
            <person name="Singh A."/>
            <person name="Wilkins M.J."/>
            <person name="Karaoz U."/>
            <person name="Brodie E.L."/>
            <person name="Williams K.H."/>
            <person name="Hubbard S.S."/>
            <person name="Banfield J.F."/>
        </authorList>
    </citation>
    <scope>NUCLEOTIDE SEQUENCE [LARGE SCALE GENOMIC DNA]</scope>
</reference>
<dbReference type="Proteomes" id="UP000176741">
    <property type="component" value="Unassembled WGS sequence"/>
</dbReference>
<feature type="domain" description="DNA polymerase III beta sliding clamp N-terminal" evidence="10">
    <location>
        <begin position="1"/>
        <end position="118"/>
    </location>
</feature>
<dbReference type="PANTHER" id="PTHR30478">
    <property type="entry name" value="DNA POLYMERASE III SUBUNIT BETA"/>
    <property type="match status" value="1"/>
</dbReference>
<dbReference type="GO" id="GO:0006271">
    <property type="term" value="P:DNA strand elongation involved in DNA replication"/>
    <property type="evidence" value="ECO:0007669"/>
    <property type="project" value="TreeGrafter"/>
</dbReference>
<evidence type="ECO:0000256" key="8">
    <source>
        <dbReference type="ARBA" id="ARBA00023125"/>
    </source>
</evidence>
<evidence type="ECO:0000256" key="9">
    <source>
        <dbReference type="PIRNR" id="PIRNR000804"/>
    </source>
</evidence>
<dbReference type="GO" id="GO:0008408">
    <property type="term" value="F:3'-5' exonuclease activity"/>
    <property type="evidence" value="ECO:0007669"/>
    <property type="project" value="InterPro"/>
</dbReference>
<keyword evidence="3 9" id="KW-0963">Cytoplasm</keyword>
<dbReference type="Pfam" id="PF02768">
    <property type="entry name" value="DNA_pol3_beta_3"/>
    <property type="match status" value="1"/>
</dbReference>
<dbReference type="PANTHER" id="PTHR30478:SF0">
    <property type="entry name" value="BETA SLIDING CLAMP"/>
    <property type="match status" value="1"/>
</dbReference>
<keyword evidence="7 9" id="KW-0239">DNA-directed DNA polymerase</keyword>
<evidence type="ECO:0000313" key="13">
    <source>
        <dbReference type="EMBL" id="OGM21713.1"/>
    </source>
</evidence>
<dbReference type="Gene3D" id="3.10.150.10">
    <property type="entry name" value="DNA Polymerase III, subunit A, domain 2"/>
    <property type="match status" value="1"/>
</dbReference>
<dbReference type="GO" id="GO:0005737">
    <property type="term" value="C:cytoplasm"/>
    <property type="evidence" value="ECO:0007669"/>
    <property type="project" value="UniProtKB-SubCell"/>
</dbReference>